<evidence type="ECO:0000313" key="2">
    <source>
        <dbReference type="Proteomes" id="UP000295727"/>
    </source>
</evidence>
<sequence length="322" mass="35426">MDVAVVIVEQLDADGALCTFRMHAEYGEAITVAFADEYEEPRSGPFHFLDDRHERHFARAFAECKVRKVSSARLSCNDGEFRFLTSWAGIPTERQRLSYYALCLPQGAVPTHVRFTDPRSGREFKKAVVRDEQRDRFVLYLECRSSHGAFDFSLEVVFRVDPEIFPSFTFDDETTSAYGAHLDAYEYLLPRQEQMVVQQFFSERIAMGDQYNISGQAGAVGPNAHAAHNTFNQACEQAAAGIDLVALAGELASLRASMRKEATDVEHDQAIASVGAAETAAKNHDAAGAIGHLKSSGKWALDVALKIGTAVAVKAIEKAIAL</sequence>
<evidence type="ECO:0000313" key="1">
    <source>
        <dbReference type="EMBL" id="QBQ96913.1"/>
    </source>
</evidence>
<protein>
    <submittedName>
        <fullName evidence="1">Uncharacterized protein</fullName>
    </submittedName>
</protein>
<accession>A0A4P7CSX5</accession>
<keyword evidence="2" id="KW-1185">Reference proteome</keyword>
<name>A0A4P7CSX5_9BURK</name>
<dbReference type="OrthoDB" id="7066550at2"/>
<dbReference type="KEGG" id="ppai:E1956_06780"/>
<reference evidence="1 2" key="1">
    <citation type="submission" date="2019-03" db="EMBL/GenBank/DDBJ databases">
        <title>Paraburkholderia sp. 7MH5, isolated from subtropical forest soil.</title>
        <authorList>
            <person name="Gao Z.-H."/>
            <person name="Qiu L.-H."/>
        </authorList>
    </citation>
    <scope>NUCLEOTIDE SEQUENCE [LARGE SCALE GENOMIC DNA]</scope>
    <source>
        <strain evidence="1 2">7MH5</strain>
    </source>
</reference>
<dbReference type="Proteomes" id="UP000295727">
    <property type="component" value="Chromosome 1"/>
</dbReference>
<dbReference type="EMBL" id="CP038148">
    <property type="protein sequence ID" value="QBQ96913.1"/>
    <property type="molecule type" value="Genomic_DNA"/>
</dbReference>
<organism evidence="1 2">
    <name type="scientific">Paraburkholderia pallida</name>
    <dbReference type="NCBI Taxonomy" id="2547399"/>
    <lineage>
        <taxon>Bacteria</taxon>
        <taxon>Pseudomonadati</taxon>
        <taxon>Pseudomonadota</taxon>
        <taxon>Betaproteobacteria</taxon>
        <taxon>Burkholderiales</taxon>
        <taxon>Burkholderiaceae</taxon>
        <taxon>Paraburkholderia</taxon>
    </lineage>
</organism>
<gene>
    <name evidence="1" type="ORF">E1956_06780</name>
</gene>
<dbReference type="AlphaFoldDB" id="A0A4P7CSX5"/>
<proteinExistence type="predicted"/>
<dbReference type="RefSeq" id="WP_134747929.1">
    <property type="nucleotide sequence ID" value="NZ_CP038148.1"/>
</dbReference>